<organism evidence="1 2">
    <name type="scientific">Fadolivirus FV1/VV64</name>
    <dbReference type="NCBI Taxonomy" id="3070911"/>
    <lineage>
        <taxon>Viruses</taxon>
        <taxon>Varidnaviria</taxon>
        <taxon>Bamfordvirae</taxon>
        <taxon>Nucleocytoviricota</taxon>
        <taxon>Megaviricetes</taxon>
        <taxon>Imitervirales</taxon>
        <taxon>Mimiviridae</taxon>
        <taxon>Klosneuvirinae</taxon>
        <taxon>Fadolivirus</taxon>
        <taxon>Fadolivirus algeromassiliense</taxon>
    </lineage>
</organism>
<proteinExistence type="predicted"/>
<evidence type="ECO:0000313" key="2">
    <source>
        <dbReference type="Proteomes" id="UP001162001"/>
    </source>
</evidence>
<protein>
    <submittedName>
        <fullName evidence="1">Uncharacterized protein</fullName>
    </submittedName>
</protein>
<dbReference type="EMBL" id="MT418680">
    <property type="protein sequence ID" value="QKF94612.1"/>
    <property type="molecule type" value="Genomic_DNA"/>
</dbReference>
<keyword evidence="2" id="KW-1185">Reference proteome</keyword>
<dbReference type="Proteomes" id="UP001162001">
    <property type="component" value="Segment"/>
</dbReference>
<sequence length="153" mass="18239">MFIFIILSVYLFISTCYWLEQVNYYESRKHANFLKACGRIISINSIASYNFYEFVYNVNVDYYYCVDNRIIYSSSYDFPPNLVGISEDRINDVINYYNNNTNVTVYYKLNENNTFESYLEIDVLAVQNEINKFYDYIKINTFIVGLLLVAQFL</sequence>
<gene>
    <name evidence="1" type="ORF">Fadolivirus_1_1154</name>
</gene>
<accession>A0A7D3V602</accession>
<reference evidence="1 2" key="1">
    <citation type="submission" date="2020-04" db="EMBL/GenBank/DDBJ databases">
        <title>Advantages and limits of metagenomic assembly and binning of a giant virus.</title>
        <authorList>
            <person name="Schulz F."/>
            <person name="Andreani J."/>
            <person name="Francis R."/>
            <person name="Boudjemaa H."/>
            <person name="Bou Khalil J.Y."/>
            <person name="Lee J."/>
            <person name="La Scola B."/>
            <person name="Woyke T."/>
        </authorList>
    </citation>
    <scope>NUCLEOTIDE SEQUENCE [LARGE SCALE GENOMIC DNA]</scope>
    <source>
        <strain evidence="1 2">FV1/VV64</strain>
    </source>
</reference>
<evidence type="ECO:0000313" key="1">
    <source>
        <dbReference type="EMBL" id="QKF94612.1"/>
    </source>
</evidence>
<name>A0A7D3V602_9VIRU</name>